<evidence type="ECO:0000256" key="12">
    <source>
        <dbReference type="ARBA" id="ARBA00024342"/>
    </source>
</evidence>
<feature type="domain" description="AAA+ ATPase" evidence="14">
    <location>
        <begin position="140"/>
        <end position="325"/>
    </location>
</feature>
<organism evidence="15 16">
    <name type="scientific">Basfia succiniciproducens</name>
    <dbReference type="NCBI Taxonomy" id="653940"/>
    <lineage>
        <taxon>Bacteria</taxon>
        <taxon>Pseudomonadati</taxon>
        <taxon>Pseudomonadota</taxon>
        <taxon>Gammaproteobacteria</taxon>
        <taxon>Pasteurellales</taxon>
        <taxon>Pasteurellaceae</taxon>
        <taxon>Basfia</taxon>
    </lineage>
</organism>
<comment type="subcellular location">
    <subcellularLocation>
        <location evidence="13">Cell membrane</location>
        <topology evidence="13">Peripheral membrane protein</topology>
    </subcellularLocation>
    <subcellularLocation>
        <location evidence="1">Membrane</location>
    </subcellularLocation>
</comment>
<protein>
    <recommendedName>
        <fullName evidence="13">ATP synthase subunit beta</fullName>
        <ecNumber evidence="13">7.1.2.2</ecNumber>
    </recommendedName>
    <alternativeName>
        <fullName evidence="13">ATP synthase F1 sector subunit beta</fullName>
    </alternativeName>
    <alternativeName>
        <fullName evidence="13">F-ATPase subunit beta</fullName>
    </alternativeName>
</protein>
<keyword evidence="8 13" id="KW-0406">Ion transport</keyword>
<feature type="binding site" evidence="13">
    <location>
        <begin position="148"/>
        <end position="155"/>
    </location>
    <ligand>
        <name>ATP</name>
        <dbReference type="ChEBI" id="CHEBI:30616"/>
    </ligand>
</feature>
<evidence type="ECO:0000256" key="8">
    <source>
        <dbReference type="ARBA" id="ARBA00023065"/>
    </source>
</evidence>
<dbReference type="Pfam" id="PF00006">
    <property type="entry name" value="ATP-synt_ab"/>
    <property type="match status" value="1"/>
</dbReference>
<comment type="similarity">
    <text evidence="12">Belongs to the ATPase alpha/beta chains family. T3SS ATPase subfamily.</text>
</comment>
<dbReference type="Gene3D" id="2.40.10.170">
    <property type="match status" value="1"/>
</dbReference>
<comment type="catalytic activity">
    <reaction evidence="13">
        <text>ATP + H2O + 4 H(+)(in) = ADP + phosphate + 5 H(+)(out)</text>
        <dbReference type="Rhea" id="RHEA:57720"/>
        <dbReference type="ChEBI" id="CHEBI:15377"/>
        <dbReference type="ChEBI" id="CHEBI:15378"/>
        <dbReference type="ChEBI" id="CHEBI:30616"/>
        <dbReference type="ChEBI" id="CHEBI:43474"/>
        <dbReference type="ChEBI" id="CHEBI:456216"/>
        <dbReference type="EC" id="7.1.2.2"/>
    </reaction>
</comment>
<dbReference type="EC" id="7.1.2.2" evidence="13"/>
<keyword evidence="11 13" id="KW-0066">ATP synthesis</keyword>
<evidence type="ECO:0000256" key="10">
    <source>
        <dbReference type="ARBA" id="ARBA00023196"/>
    </source>
</evidence>
<dbReference type="InterPro" id="IPR003593">
    <property type="entry name" value="AAA+_ATPase"/>
</dbReference>
<dbReference type="SUPFAM" id="SSF52540">
    <property type="entry name" value="P-loop containing nucleoside triphosphate hydrolases"/>
    <property type="match status" value="1"/>
</dbReference>
<keyword evidence="2 13" id="KW-0813">Transport</keyword>
<dbReference type="Proteomes" id="UP000199588">
    <property type="component" value="Unassembled WGS sequence"/>
</dbReference>
<dbReference type="SUPFAM" id="SSF47917">
    <property type="entry name" value="C-terminal domain of alpha and beta subunits of F1 ATP synthase"/>
    <property type="match status" value="1"/>
</dbReference>
<keyword evidence="6 13" id="KW-0067">ATP-binding</keyword>
<evidence type="ECO:0000256" key="3">
    <source>
        <dbReference type="ARBA" id="ARBA00022475"/>
    </source>
</evidence>
<evidence type="ECO:0000256" key="6">
    <source>
        <dbReference type="ARBA" id="ARBA00022840"/>
    </source>
</evidence>
<keyword evidence="3 13" id="KW-1003">Cell membrane</keyword>
<dbReference type="RefSeq" id="WP_011201491.1">
    <property type="nucleotide sequence ID" value="NZ_CP015031.1"/>
</dbReference>
<dbReference type="InterPro" id="IPR050053">
    <property type="entry name" value="ATPase_alpha/beta_chains"/>
</dbReference>
<dbReference type="InterPro" id="IPR020003">
    <property type="entry name" value="ATPase_a/bsu_AS"/>
</dbReference>
<keyword evidence="9 13" id="KW-0472">Membrane</keyword>
<dbReference type="PROSITE" id="PS00152">
    <property type="entry name" value="ATPASE_ALPHA_BETA"/>
    <property type="match status" value="1"/>
</dbReference>
<dbReference type="InterPro" id="IPR000194">
    <property type="entry name" value="ATPase_F1/V1/A1_a/bsu_nucl-bd"/>
</dbReference>
<evidence type="ECO:0000256" key="5">
    <source>
        <dbReference type="ARBA" id="ARBA00022781"/>
    </source>
</evidence>
<dbReference type="CDD" id="cd01133">
    <property type="entry name" value="F1-ATPase_beta_CD"/>
    <property type="match status" value="1"/>
</dbReference>
<dbReference type="Pfam" id="PF02874">
    <property type="entry name" value="ATP-synt_ab_N"/>
    <property type="match status" value="1"/>
</dbReference>
<dbReference type="PANTHER" id="PTHR15184">
    <property type="entry name" value="ATP SYNTHASE"/>
    <property type="match status" value="1"/>
</dbReference>
<dbReference type="NCBIfam" id="TIGR01039">
    <property type="entry name" value="atpD"/>
    <property type="match status" value="1"/>
</dbReference>
<evidence type="ECO:0000256" key="13">
    <source>
        <dbReference type="HAMAP-Rule" id="MF_01347"/>
    </source>
</evidence>
<dbReference type="SUPFAM" id="SSF50615">
    <property type="entry name" value="N-terminal domain of alpha and beta subunits of F1 ATP synthase"/>
    <property type="match status" value="1"/>
</dbReference>
<dbReference type="PANTHER" id="PTHR15184:SF71">
    <property type="entry name" value="ATP SYNTHASE SUBUNIT BETA, MITOCHONDRIAL"/>
    <property type="match status" value="1"/>
</dbReference>
<keyword evidence="4 13" id="KW-0547">Nucleotide-binding</keyword>
<dbReference type="Gene3D" id="3.40.50.300">
    <property type="entry name" value="P-loop containing nucleotide triphosphate hydrolases"/>
    <property type="match status" value="1"/>
</dbReference>
<name>A0A1G5DNK2_9PAST</name>
<evidence type="ECO:0000256" key="4">
    <source>
        <dbReference type="ARBA" id="ARBA00022741"/>
    </source>
</evidence>
<evidence type="ECO:0000256" key="7">
    <source>
        <dbReference type="ARBA" id="ARBA00022967"/>
    </source>
</evidence>
<keyword evidence="5 13" id="KW-0375">Hydrogen ion transport</keyword>
<reference evidence="15 16" key="1">
    <citation type="submission" date="2016-10" db="EMBL/GenBank/DDBJ databases">
        <authorList>
            <person name="Varghese N."/>
            <person name="Submissions S."/>
        </authorList>
    </citation>
    <scope>NUCLEOTIDE SEQUENCE [LARGE SCALE GENOMIC DNA]</scope>
    <source>
        <strain evidence="15 16">DSM 22022</strain>
    </source>
</reference>
<comment type="function">
    <text evidence="13">Produces ATP from ADP in the presence of a proton gradient across the membrane. The catalytic sites are hosted primarily by the beta subunits.</text>
</comment>
<dbReference type="InterPro" id="IPR004100">
    <property type="entry name" value="ATPase_F1/V1/A1_a/bsu_N"/>
</dbReference>
<dbReference type="InterPro" id="IPR005722">
    <property type="entry name" value="ATP_synth_F1_bsu"/>
</dbReference>
<dbReference type="SMART" id="SM00382">
    <property type="entry name" value="AAA"/>
    <property type="match status" value="1"/>
</dbReference>
<evidence type="ECO:0000256" key="1">
    <source>
        <dbReference type="ARBA" id="ARBA00004370"/>
    </source>
</evidence>
<dbReference type="InterPro" id="IPR055190">
    <property type="entry name" value="ATP-synt_VA_C"/>
</dbReference>
<evidence type="ECO:0000313" key="15">
    <source>
        <dbReference type="EMBL" id="SCY15988.1"/>
    </source>
</evidence>
<evidence type="ECO:0000313" key="16">
    <source>
        <dbReference type="Proteomes" id="UP000199588"/>
    </source>
</evidence>
<dbReference type="InterPro" id="IPR036121">
    <property type="entry name" value="ATPase_F1/V1/A1_a/bsu_N_sf"/>
</dbReference>
<dbReference type="Pfam" id="PF22919">
    <property type="entry name" value="ATP-synt_VA_C"/>
    <property type="match status" value="1"/>
</dbReference>
<dbReference type="HAMAP" id="MF_01347">
    <property type="entry name" value="ATP_synth_beta_bact"/>
    <property type="match status" value="1"/>
</dbReference>
<accession>A0A1G5DNK2</accession>
<evidence type="ECO:0000256" key="2">
    <source>
        <dbReference type="ARBA" id="ARBA00022448"/>
    </source>
</evidence>
<evidence type="ECO:0000256" key="11">
    <source>
        <dbReference type="ARBA" id="ARBA00023310"/>
    </source>
</evidence>
<proteinExistence type="inferred from homology"/>
<dbReference type="EMBL" id="FMUQ01000013">
    <property type="protein sequence ID" value="SCY15988.1"/>
    <property type="molecule type" value="Genomic_DNA"/>
</dbReference>
<gene>
    <name evidence="13" type="primary">atpD</name>
    <name evidence="15" type="ORF">SAMN02910354_01684</name>
</gene>
<dbReference type="Gene3D" id="1.10.1140.10">
    <property type="entry name" value="Bovine Mitochondrial F1-atpase, Atp Synthase Beta Chain, Chain D, domain 3"/>
    <property type="match status" value="1"/>
</dbReference>
<dbReference type="InterPro" id="IPR027417">
    <property type="entry name" value="P-loop_NTPase"/>
</dbReference>
<dbReference type="CDD" id="cd18115">
    <property type="entry name" value="ATP-synt_F1_beta_N"/>
    <property type="match status" value="1"/>
</dbReference>
<keyword evidence="10 13" id="KW-0139">CF(1)</keyword>
<keyword evidence="7 13" id="KW-1278">Translocase</keyword>
<evidence type="ECO:0000259" key="14">
    <source>
        <dbReference type="SMART" id="SM00382"/>
    </source>
</evidence>
<comment type="caution">
    <text evidence="15">The sequence shown here is derived from an EMBL/GenBank/DDBJ whole genome shotgun (WGS) entry which is preliminary data.</text>
</comment>
<evidence type="ECO:0000256" key="9">
    <source>
        <dbReference type="ARBA" id="ARBA00023136"/>
    </source>
</evidence>
<sequence length="458" mass="49640">MSAGKIVQIIGAVIDVEFPENAVPKVYDALKVAEGGLTLEVQQQLGGGIVRCIAMGSSDGLKRGLSVSNTGKPISVPVGTKTLGRIMNVLGEPVDEQGPIGAEEEWAIHREAPSYEEQSNSTELLETGIKVIDLICPFAKGGKVGLFGGAGVGKTVNMMELIRNIAIEHSGFSVFAGVGERTREGNDFYHEMTDSNVLDKVSLVYGQMNEPPGNRLRVALTGLTMAEKFRDEGRDVLFFVDNIYRYTLAGTEVSALLGRMPSAVGYQPTLAEEMGVLQERITSTKTGSITSVQAVYVPADDLTDPSPATTFAHLDSTVVLSRNIASLGIYPAVDPLDSTSRQLDPQVVGQEHYDVARGVQGILQRYKELKDIIAILGMDELSEDDKLVVARARKIERFLSQPFFVAEVFTGSPGKYVSLKDTIRGFKGILEGEYDHIPEQAFYMVGSIEEVVEKAKNM</sequence>
<keyword evidence="16" id="KW-1185">Reference proteome</keyword>
<dbReference type="InterPro" id="IPR024034">
    <property type="entry name" value="ATPase_F1/V1_b/a_C"/>
</dbReference>
<dbReference type="CDD" id="cd18110">
    <property type="entry name" value="ATP-synt_F1_beta_C"/>
    <property type="match status" value="1"/>
</dbReference>